<gene>
    <name evidence="3" type="ORF">SAMN05216223_110148</name>
</gene>
<sequence length="75" mass="8343">MTTHATQDTAHPQPDPSPAQGTEAEAVPLLVVLPDTHRSEKYKERAVVLRVLVYVAVAHFLVFFLWLMFAVIGKS</sequence>
<feature type="compositionally biased region" description="Polar residues" evidence="1">
    <location>
        <begin position="1"/>
        <end position="10"/>
    </location>
</feature>
<organism evidence="3 4">
    <name type="scientific">Actinacidiphila yanglinensis</name>
    <dbReference type="NCBI Taxonomy" id="310779"/>
    <lineage>
        <taxon>Bacteria</taxon>
        <taxon>Bacillati</taxon>
        <taxon>Actinomycetota</taxon>
        <taxon>Actinomycetes</taxon>
        <taxon>Kitasatosporales</taxon>
        <taxon>Streptomycetaceae</taxon>
        <taxon>Actinacidiphila</taxon>
    </lineage>
</organism>
<name>A0A1H6CV54_9ACTN</name>
<dbReference type="EMBL" id="FNVU01000010">
    <property type="protein sequence ID" value="SEG76910.1"/>
    <property type="molecule type" value="Genomic_DNA"/>
</dbReference>
<feature type="region of interest" description="Disordered" evidence="1">
    <location>
        <begin position="1"/>
        <end position="22"/>
    </location>
</feature>
<dbReference type="RefSeq" id="WP_103887928.1">
    <property type="nucleotide sequence ID" value="NZ_FNVU01000010.1"/>
</dbReference>
<proteinExistence type="predicted"/>
<evidence type="ECO:0000313" key="3">
    <source>
        <dbReference type="EMBL" id="SEG76910.1"/>
    </source>
</evidence>
<protein>
    <submittedName>
        <fullName evidence="3">Uncharacterized protein</fullName>
    </submittedName>
</protein>
<accession>A0A1H6CV54</accession>
<evidence type="ECO:0000313" key="4">
    <source>
        <dbReference type="Proteomes" id="UP000236754"/>
    </source>
</evidence>
<keyword evidence="2" id="KW-0812">Transmembrane</keyword>
<keyword evidence="4" id="KW-1185">Reference proteome</keyword>
<reference evidence="3 4" key="1">
    <citation type="submission" date="2016-10" db="EMBL/GenBank/DDBJ databases">
        <authorList>
            <person name="de Groot N.N."/>
        </authorList>
    </citation>
    <scope>NUCLEOTIDE SEQUENCE [LARGE SCALE GENOMIC DNA]</scope>
    <source>
        <strain evidence="3 4">CGMCC 4.2023</strain>
    </source>
</reference>
<feature type="transmembrane region" description="Helical" evidence="2">
    <location>
        <begin position="47"/>
        <end position="72"/>
    </location>
</feature>
<dbReference type="AlphaFoldDB" id="A0A1H6CV54"/>
<evidence type="ECO:0000256" key="1">
    <source>
        <dbReference type="SAM" id="MobiDB-lite"/>
    </source>
</evidence>
<keyword evidence="2" id="KW-1133">Transmembrane helix</keyword>
<dbReference type="InterPro" id="IPR046129">
    <property type="entry name" value="DUF6126"/>
</dbReference>
<keyword evidence="2" id="KW-0472">Membrane</keyword>
<dbReference type="Proteomes" id="UP000236754">
    <property type="component" value="Unassembled WGS sequence"/>
</dbReference>
<evidence type="ECO:0000256" key="2">
    <source>
        <dbReference type="SAM" id="Phobius"/>
    </source>
</evidence>
<dbReference type="Pfam" id="PF19621">
    <property type="entry name" value="DUF6126"/>
    <property type="match status" value="1"/>
</dbReference>